<dbReference type="InterPro" id="IPR013320">
    <property type="entry name" value="ConA-like_dom_sf"/>
</dbReference>
<feature type="domain" description="MAM" evidence="2">
    <location>
        <begin position="437"/>
        <end position="588"/>
    </location>
</feature>
<feature type="domain" description="MAM" evidence="2">
    <location>
        <begin position="743"/>
        <end position="895"/>
    </location>
</feature>
<dbReference type="InterPro" id="IPR051560">
    <property type="entry name" value="MAM_domain-containing"/>
</dbReference>
<sequence>MCICCCCFFEEGSTNFLAWVRTAKELIRGPWTPVDIAFKVDSNFKVEFHCNLRANQYNPPYCAIDAIRLDDCKGDRAPQDNLCNFEDGWCSWRNKDSSRNKPGWQLGGGTMKTSLLRPREDHTFENDTTKGSYLFFSNYQRKTGDRAELIGDLLPDNMKITQCAEFWYIISGDKTTKLEVLSVDALQPASKDSPHWRQEGGRSLKWQLGRVAVPNYRRVVFRGTAGPASTPAYTALDDIAIRHHDRCETFPQGAEALSAADLLSCSFQSADLCHWMSLGLSSRQWIFGTSYLTALGPLSLPKNGRGGVAYLVGPRFTLARGTVQLQSHAVGPQEEPSCFSVWYHMFGGRGATLSLSVSKPDTVDRSAWRSSLVFRQRDRTTADRWYNVRRTVSLDGVHNKLTFDLSNPPSQLGSPLVALGPLNLTPGMCEVMTDGEGYCDFEYDTCSWIATKGWQRQRKQKSALRVEGLSGPVNSAYIVKATQRSTSPSGAELTSPEWQGQSEPRCLEFWYRTTGKAGSQLQAEVLTNGKSEVVWKKPSYQGPEWMLARAEIVQEKNFQVVFRAKFSDDPNQSLSLDDIVLRPEPCAHPAECDFVDGLCGYVNKFQGDFRWLVGSGRLETPQMQPAWPKGQGRRSSFAYLDLTTGKARNDVSKVSQGVKTVGLLSPLFDVTDDNTAVTFDYFRSGPDITSANLSVSCYGDSVAGVVQLARELDEVTNWATANQFKSRQSKPDVKPPPATDSPTRCTFEEGTMCGWKPTDVSIKWALNDPSKKIPDFPRFDHTVKAYRGRFLFASNNEINFALASIESPVLDVNATNGACLSFWLFTVHAYHNNFAVFADRQVIFQTNAHSSHRWQHVLVDFRRTTEKFKLLIQAFFGRGLVGLDDIQVDSGRCPPRDFCSWEEGSPCLAVPGAGSFSAWKPRNAALFGIPDHTLKNLKGRYLYLNTTGVESHHPVSRVFMQTRPPTDATCVTFWWSGRGATSQLNVYMFTKETILRDPLVSVNTPDEDGLWVARTVTITSRTNWN</sequence>
<feature type="non-terminal residue" evidence="3">
    <location>
        <position position="1025"/>
    </location>
</feature>
<dbReference type="PROSITE" id="PS50060">
    <property type="entry name" value="MAM_2"/>
    <property type="match status" value="6"/>
</dbReference>
<dbReference type="CDD" id="cd06263">
    <property type="entry name" value="MAM"/>
    <property type="match status" value="2"/>
</dbReference>
<gene>
    <name evidence="3" type="ORF">V5799_005899</name>
</gene>
<dbReference type="Gene3D" id="2.60.120.200">
    <property type="match status" value="6"/>
</dbReference>
<comment type="caution">
    <text evidence="3">The sequence shown here is derived from an EMBL/GenBank/DDBJ whole genome shotgun (WGS) entry which is preliminary data.</text>
</comment>
<dbReference type="EMBL" id="JARKHS020025575">
    <property type="protein sequence ID" value="KAK8767320.1"/>
    <property type="molecule type" value="Genomic_DNA"/>
</dbReference>
<name>A0AAQ4DXY0_AMBAM</name>
<feature type="domain" description="MAM" evidence="2">
    <location>
        <begin position="590"/>
        <end position="718"/>
    </location>
</feature>
<evidence type="ECO:0000259" key="2">
    <source>
        <dbReference type="PROSITE" id="PS50060"/>
    </source>
</evidence>
<dbReference type="PANTHER" id="PTHR23282">
    <property type="entry name" value="APICAL ENDOSOMAL GLYCOPROTEIN PRECURSOR"/>
    <property type="match status" value="1"/>
</dbReference>
<feature type="domain" description="MAM" evidence="2">
    <location>
        <begin position="263"/>
        <end position="431"/>
    </location>
</feature>
<keyword evidence="4" id="KW-1185">Reference proteome</keyword>
<organism evidence="3 4">
    <name type="scientific">Amblyomma americanum</name>
    <name type="common">Lone star tick</name>
    <dbReference type="NCBI Taxonomy" id="6943"/>
    <lineage>
        <taxon>Eukaryota</taxon>
        <taxon>Metazoa</taxon>
        <taxon>Ecdysozoa</taxon>
        <taxon>Arthropoda</taxon>
        <taxon>Chelicerata</taxon>
        <taxon>Arachnida</taxon>
        <taxon>Acari</taxon>
        <taxon>Parasitiformes</taxon>
        <taxon>Ixodida</taxon>
        <taxon>Ixodoidea</taxon>
        <taxon>Ixodidae</taxon>
        <taxon>Amblyomminae</taxon>
        <taxon>Amblyomma</taxon>
    </lineage>
</organism>
<protein>
    <recommendedName>
        <fullName evidence="2">MAM domain-containing protein</fullName>
    </recommendedName>
</protein>
<dbReference type="PANTHER" id="PTHR23282:SF101">
    <property type="entry name" value="MAM DOMAIN-CONTAINING PROTEIN"/>
    <property type="match status" value="1"/>
</dbReference>
<feature type="domain" description="MAM" evidence="2">
    <location>
        <begin position="897"/>
        <end position="1025"/>
    </location>
</feature>
<reference evidence="3 4" key="1">
    <citation type="journal article" date="2023" name="Arcadia Sci">
        <title>De novo assembly of a long-read Amblyomma americanum tick genome.</title>
        <authorList>
            <person name="Chou S."/>
            <person name="Poskanzer K.E."/>
            <person name="Rollins M."/>
            <person name="Thuy-Boun P.S."/>
        </authorList>
    </citation>
    <scope>NUCLEOTIDE SEQUENCE [LARGE SCALE GENOMIC DNA]</scope>
    <source>
        <strain evidence="3">F_SG_1</strain>
        <tissue evidence="3">Salivary glands</tissue>
    </source>
</reference>
<dbReference type="AlphaFoldDB" id="A0AAQ4DXY0"/>
<dbReference type="SMART" id="SM00137">
    <property type="entry name" value="MAM"/>
    <property type="match status" value="3"/>
</dbReference>
<feature type="domain" description="MAM" evidence="2">
    <location>
        <begin position="81"/>
        <end position="249"/>
    </location>
</feature>
<evidence type="ECO:0000313" key="3">
    <source>
        <dbReference type="EMBL" id="KAK8767320.1"/>
    </source>
</evidence>
<dbReference type="Proteomes" id="UP001321473">
    <property type="component" value="Unassembled WGS sequence"/>
</dbReference>
<dbReference type="InterPro" id="IPR000998">
    <property type="entry name" value="MAM_dom"/>
</dbReference>
<dbReference type="SUPFAM" id="SSF49899">
    <property type="entry name" value="Concanavalin A-like lectins/glucanases"/>
    <property type="match status" value="6"/>
</dbReference>
<evidence type="ECO:0000256" key="1">
    <source>
        <dbReference type="SAM" id="MobiDB-lite"/>
    </source>
</evidence>
<accession>A0AAQ4DXY0</accession>
<evidence type="ECO:0000313" key="4">
    <source>
        <dbReference type="Proteomes" id="UP001321473"/>
    </source>
</evidence>
<feature type="region of interest" description="Disordered" evidence="1">
    <location>
        <begin position="724"/>
        <end position="743"/>
    </location>
</feature>
<dbReference type="GO" id="GO:0016020">
    <property type="term" value="C:membrane"/>
    <property type="evidence" value="ECO:0007669"/>
    <property type="project" value="InterPro"/>
</dbReference>
<proteinExistence type="predicted"/>
<dbReference type="Pfam" id="PF00629">
    <property type="entry name" value="MAM"/>
    <property type="match status" value="5"/>
</dbReference>